<keyword evidence="2" id="KW-1185">Reference proteome</keyword>
<organism evidence="1 2">
    <name type="scientific">Elysia crispata</name>
    <name type="common">lettuce slug</name>
    <dbReference type="NCBI Taxonomy" id="231223"/>
    <lineage>
        <taxon>Eukaryota</taxon>
        <taxon>Metazoa</taxon>
        <taxon>Spiralia</taxon>
        <taxon>Lophotrochozoa</taxon>
        <taxon>Mollusca</taxon>
        <taxon>Gastropoda</taxon>
        <taxon>Heterobranchia</taxon>
        <taxon>Euthyneura</taxon>
        <taxon>Panpulmonata</taxon>
        <taxon>Sacoglossa</taxon>
        <taxon>Placobranchoidea</taxon>
        <taxon>Plakobranchidae</taxon>
        <taxon>Elysia</taxon>
    </lineage>
</organism>
<reference evidence="1" key="1">
    <citation type="journal article" date="2023" name="G3 (Bethesda)">
        <title>A reference genome for the long-term kleptoplast-retaining sea slug Elysia crispata morphotype clarki.</title>
        <authorList>
            <person name="Eastman K.E."/>
            <person name="Pendleton A.L."/>
            <person name="Shaikh M.A."/>
            <person name="Suttiyut T."/>
            <person name="Ogas R."/>
            <person name="Tomko P."/>
            <person name="Gavelis G."/>
            <person name="Widhalm J.R."/>
            <person name="Wisecaver J.H."/>
        </authorList>
    </citation>
    <scope>NUCLEOTIDE SEQUENCE</scope>
    <source>
        <strain evidence="1">ECLA1</strain>
    </source>
</reference>
<dbReference type="AlphaFoldDB" id="A0AAE0YJ81"/>
<proteinExistence type="predicted"/>
<evidence type="ECO:0000313" key="1">
    <source>
        <dbReference type="EMBL" id="KAK3747351.1"/>
    </source>
</evidence>
<accession>A0AAE0YJ81</accession>
<comment type="caution">
    <text evidence="1">The sequence shown here is derived from an EMBL/GenBank/DDBJ whole genome shotgun (WGS) entry which is preliminary data.</text>
</comment>
<gene>
    <name evidence="1" type="ORF">RRG08_059593</name>
</gene>
<protein>
    <submittedName>
        <fullName evidence="1">Uncharacterized protein</fullName>
    </submittedName>
</protein>
<dbReference type="Proteomes" id="UP001283361">
    <property type="component" value="Unassembled WGS sequence"/>
</dbReference>
<sequence length="221" mass="24836">MLKSYPGTGLTLLLALQEIDICIKAFTSLFDVTENRVRRVRDALATTGLPPKNKQGHHNNRPHALTQEEKDLLNEVPSDSERAAIMLRQKDGLKSTLELHQRKGEVFYDRKKAAGMEAQRWDEIEAVCFDDQKNLPCPNITTQDVYYSRQLSFHSFNIHVLSSDKAYLGPIPRSGPKFQDLSKLKQYVSDGNRPFFDNLPCDLNIAGSDPEGVSDAGSDSE</sequence>
<dbReference type="EMBL" id="JAWDGP010006090">
    <property type="protein sequence ID" value="KAK3747351.1"/>
    <property type="molecule type" value="Genomic_DNA"/>
</dbReference>
<name>A0AAE0YJ81_9GAST</name>
<evidence type="ECO:0000313" key="2">
    <source>
        <dbReference type="Proteomes" id="UP001283361"/>
    </source>
</evidence>